<dbReference type="HOGENOM" id="CLU_037166_0_0_1"/>
<dbReference type="SUPFAM" id="SSF53850">
    <property type="entry name" value="Periplasmic binding protein-like II"/>
    <property type="match status" value="1"/>
</dbReference>
<accession>T1JJ08</accession>
<keyword evidence="4 12" id="KW-0812">Transmembrane</keyword>
<name>T1JJ08_STRMM</name>
<keyword evidence="10" id="KW-1071">Ligand-gated ion channel</keyword>
<keyword evidence="3" id="KW-0813">Transport</keyword>
<evidence type="ECO:0000313" key="16">
    <source>
        <dbReference type="Proteomes" id="UP000014500"/>
    </source>
</evidence>
<dbReference type="GO" id="GO:0016020">
    <property type="term" value="C:membrane"/>
    <property type="evidence" value="ECO:0007669"/>
    <property type="project" value="UniProtKB-SubCell"/>
</dbReference>
<feature type="transmembrane region" description="Helical" evidence="12">
    <location>
        <begin position="34"/>
        <end position="55"/>
    </location>
</feature>
<keyword evidence="7 12" id="KW-0472">Membrane</keyword>
<comment type="similarity">
    <text evidence="2">Belongs to the glutamate-gated ion channel (TC 1.A.10.1) family.</text>
</comment>
<evidence type="ECO:0000256" key="1">
    <source>
        <dbReference type="ARBA" id="ARBA00004141"/>
    </source>
</evidence>
<reference evidence="16" key="1">
    <citation type="submission" date="2011-05" db="EMBL/GenBank/DDBJ databases">
        <authorList>
            <person name="Richards S.R."/>
            <person name="Qu J."/>
            <person name="Jiang H."/>
            <person name="Jhangiani S.N."/>
            <person name="Agravi P."/>
            <person name="Goodspeed R."/>
            <person name="Gross S."/>
            <person name="Mandapat C."/>
            <person name="Jackson L."/>
            <person name="Mathew T."/>
            <person name="Pu L."/>
            <person name="Thornton R."/>
            <person name="Saada N."/>
            <person name="Wilczek-Boney K.B."/>
            <person name="Lee S."/>
            <person name="Kovar C."/>
            <person name="Wu Y."/>
            <person name="Scherer S.E."/>
            <person name="Worley K.C."/>
            <person name="Muzny D.M."/>
            <person name="Gibbs R."/>
        </authorList>
    </citation>
    <scope>NUCLEOTIDE SEQUENCE</scope>
    <source>
        <strain evidence="16">Brora</strain>
    </source>
</reference>
<keyword evidence="8" id="KW-0675">Receptor</keyword>
<keyword evidence="11" id="KW-0407">Ion channel</keyword>
<sequence>MAWISGNQTSNYTIKIGLINISPEMKLSGPDNNITLGGYFGEFFAILFSLINIRYQNIRIPDNKFGSINKNKTWNGMMKYLVDHKIDIGASLTQTRKRQDYVKFSPILYSSSYRLLYRQLDDPEWSYNFFIEPFYVDTWICVLLLSSVVILFAHYYKRKVSFKTSYLKYICSLIHDIFFHFTLCWPIALLTANMSTNTTSSRTVYLSYYLFVMLTILSYNSQLTAMLTIATYPIPFQSLDDMIIETKYFPVVVKGRSIVEMFSIAEQEPWKTGWEKILKNRPKSMVKNTQVGINTVYSTKAAFITTLESVQTIRRNCSFNFAPNSFGQLTDSIAYAINFPYIETIIQLREVGILDNLARRFYISEPLCSTSAKKKLLPVYMQKMVGIILAYTVGLLLSLIVGLIEIFLTKTNNFI</sequence>
<feature type="domain" description="Ionotropic glutamate receptor L-glutamate and glycine-binding" evidence="14">
    <location>
        <begin position="31"/>
        <end position="118"/>
    </location>
</feature>
<dbReference type="EMBL" id="JH431228">
    <property type="status" value="NOT_ANNOTATED_CDS"/>
    <property type="molecule type" value="Genomic_DNA"/>
</dbReference>
<keyword evidence="9" id="KW-0325">Glycoprotein</keyword>
<keyword evidence="16" id="KW-1185">Reference proteome</keyword>
<evidence type="ECO:0000256" key="10">
    <source>
        <dbReference type="ARBA" id="ARBA00023286"/>
    </source>
</evidence>
<dbReference type="Gene3D" id="3.40.190.10">
    <property type="entry name" value="Periplasmic binding protein-like II"/>
    <property type="match status" value="2"/>
</dbReference>
<evidence type="ECO:0000256" key="4">
    <source>
        <dbReference type="ARBA" id="ARBA00022692"/>
    </source>
</evidence>
<feature type="transmembrane region" description="Helical" evidence="12">
    <location>
        <begin position="137"/>
        <end position="155"/>
    </location>
</feature>
<reference evidence="15" key="2">
    <citation type="submission" date="2015-02" db="UniProtKB">
        <authorList>
            <consortium name="EnsemblMetazoa"/>
        </authorList>
    </citation>
    <scope>IDENTIFICATION</scope>
</reference>
<evidence type="ECO:0000256" key="3">
    <source>
        <dbReference type="ARBA" id="ARBA00022448"/>
    </source>
</evidence>
<dbReference type="InterPro" id="IPR019594">
    <property type="entry name" value="Glu/Gly-bd"/>
</dbReference>
<protein>
    <recommendedName>
        <fullName evidence="17">Ionotropic glutamate receptor L-glutamate and glycine-binding domain-containing protein</fullName>
    </recommendedName>
</protein>
<evidence type="ECO:0008006" key="17">
    <source>
        <dbReference type="Google" id="ProtNLM"/>
    </source>
</evidence>
<dbReference type="EnsemblMetazoa" id="SMAR013839-RA">
    <property type="protein sequence ID" value="SMAR013839-PA"/>
    <property type="gene ID" value="SMAR013839"/>
</dbReference>
<keyword evidence="5 12" id="KW-1133">Transmembrane helix</keyword>
<dbReference type="InterPro" id="IPR015683">
    <property type="entry name" value="Ionotropic_Glu_rcpt"/>
</dbReference>
<feature type="transmembrane region" description="Helical" evidence="12">
    <location>
        <begin position="167"/>
        <end position="188"/>
    </location>
</feature>
<dbReference type="AlphaFoldDB" id="T1JJ08"/>
<dbReference type="PANTHER" id="PTHR18966">
    <property type="entry name" value="IONOTROPIC GLUTAMATE RECEPTOR"/>
    <property type="match status" value="1"/>
</dbReference>
<evidence type="ECO:0000256" key="6">
    <source>
        <dbReference type="ARBA" id="ARBA00023065"/>
    </source>
</evidence>
<comment type="subcellular location">
    <subcellularLocation>
        <location evidence="1">Membrane</location>
        <topology evidence="1">Multi-pass membrane protein</topology>
    </subcellularLocation>
</comment>
<evidence type="ECO:0000256" key="7">
    <source>
        <dbReference type="ARBA" id="ARBA00023136"/>
    </source>
</evidence>
<evidence type="ECO:0000259" key="14">
    <source>
        <dbReference type="Pfam" id="PF10613"/>
    </source>
</evidence>
<evidence type="ECO:0000313" key="15">
    <source>
        <dbReference type="EnsemblMetazoa" id="SMAR013839-PA"/>
    </source>
</evidence>
<evidence type="ECO:0000259" key="13">
    <source>
        <dbReference type="Pfam" id="PF00060"/>
    </source>
</evidence>
<evidence type="ECO:0000256" key="2">
    <source>
        <dbReference type="ARBA" id="ARBA00008685"/>
    </source>
</evidence>
<dbReference type="Proteomes" id="UP000014500">
    <property type="component" value="Unassembled WGS sequence"/>
</dbReference>
<dbReference type="Pfam" id="PF00060">
    <property type="entry name" value="Lig_chan"/>
    <property type="match status" value="1"/>
</dbReference>
<feature type="domain" description="Ionotropic glutamate receptor C-terminal" evidence="13">
    <location>
        <begin position="138"/>
        <end position="365"/>
    </location>
</feature>
<evidence type="ECO:0000256" key="11">
    <source>
        <dbReference type="ARBA" id="ARBA00023303"/>
    </source>
</evidence>
<keyword evidence="6" id="KW-0406">Ion transport</keyword>
<evidence type="ECO:0000256" key="9">
    <source>
        <dbReference type="ARBA" id="ARBA00023180"/>
    </source>
</evidence>
<dbReference type="InterPro" id="IPR001320">
    <property type="entry name" value="Iontro_rcpt_C"/>
</dbReference>
<proteinExistence type="inferred from homology"/>
<feature type="transmembrane region" description="Helical" evidence="12">
    <location>
        <begin position="208"/>
        <end position="232"/>
    </location>
</feature>
<organism evidence="15 16">
    <name type="scientific">Strigamia maritima</name>
    <name type="common">European centipede</name>
    <name type="synonym">Geophilus maritimus</name>
    <dbReference type="NCBI Taxonomy" id="126957"/>
    <lineage>
        <taxon>Eukaryota</taxon>
        <taxon>Metazoa</taxon>
        <taxon>Ecdysozoa</taxon>
        <taxon>Arthropoda</taxon>
        <taxon>Myriapoda</taxon>
        <taxon>Chilopoda</taxon>
        <taxon>Pleurostigmophora</taxon>
        <taxon>Geophilomorpha</taxon>
        <taxon>Linotaeniidae</taxon>
        <taxon>Strigamia</taxon>
    </lineage>
</organism>
<dbReference type="STRING" id="126957.T1JJ08"/>
<evidence type="ECO:0000256" key="8">
    <source>
        <dbReference type="ARBA" id="ARBA00023170"/>
    </source>
</evidence>
<evidence type="ECO:0000256" key="12">
    <source>
        <dbReference type="SAM" id="Phobius"/>
    </source>
</evidence>
<evidence type="ECO:0000256" key="5">
    <source>
        <dbReference type="ARBA" id="ARBA00022989"/>
    </source>
</evidence>
<feature type="transmembrane region" description="Helical" evidence="12">
    <location>
        <begin position="101"/>
        <end position="117"/>
    </location>
</feature>
<dbReference type="eggNOG" id="KOG1052">
    <property type="taxonomic scope" value="Eukaryota"/>
</dbReference>
<dbReference type="Pfam" id="PF10613">
    <property type="entry name" value="Lig_chan-Glu_bd"/>
    <property type="match status" value="1"/>
</dbReference>
<dbReference type="PhylomeDB" id="T1JJ08"/>
<feature type="transmembrane region" description="Helical" evidence="12">
    <location>
        <begin position="384"/>
        <end position="408"/>
    </location>
</feature>
<dbReference type="GO" id="GO:0015276">
    <property type="term" value="F:ligand-gated monoatomic ion channel activity"/>
    <property type="evidence" value="ECO:0007669"/>
    <property type="project" value="InterPro"/>
</dbReference>